<evidence type="ECO:0000313" key="4">
    <source>
        <dbReference type="Proteomes" id="UP001472866"/>
    </source>
</evidence>
<keyword evidence="4" id="KW-1185">Reference proteome</keyword>
<feature type="region of interest" description="Disordered" evidence="2">
    <location>
        <begin position="15"/>
        <end position="41"/>
    </location>
</feature>
<dbReference type="Gene3D" id="1.10.287.1490">
    <property type="match status" value="1"/>
</dbReference>
<organism evidence="3 4">
    <name type="scientific">Chloropicon roscoffensis</name>
    <dbReference type="NCBI Taxonomy" id="1461544"/>
    <lineage>
        <taxon>Eukaryota</taxon>
        <taxon>Viridiplantae</taxon>
        <taxon>Chlorophyta</taxon>
        <taxon>Chloropicophyceae</taxon>
        <taxon>Chloropicales</taxon>
        <taxon>Chloropicaceae</taxon>
        <taxon>Chloropicon</taxon>
    </lineage>
</organism>
<proteinExistence type="predicted"/>
<dbReference type="EMBL" id="CP151507">
    <property type="protein sequence ID" value="WZN63201.1"/>
    <property type="molecule type" value="Genomic_DNA"/>
</dbReference>
<keyword evidence="1" id="KW-0175">Coiled coil</keyword>
<evidence type="ECO:0000256" key="1">
    <source>
        <dbReference type="SAM" id="Coils"/>
    </source>
</evidence>
<dbReference type="SUPFAM" id="SSF90257">
    <property type="entry name" value="Myosin rod fragments"/>
    <property type="match status" value="1"/>
</dbReference>
<accession>A0AAX4PB23</accession>
<feature type="coiled-coil region" evidence="1">
    <location>
        <begin position="238"/>
        <end position="307"/>
    </location>
</feature>
<evidence type="ECO:0000313" key="3">
    <source>
        <dbReference type="EMBL" id="WZN63201.1"/>
    </source>
</evidence>
<reference evidence="3 4" key="1">
    <citation type="submission" date="2024-03" db="EMBL/GenBank/DDBJ databases">
        <title>Complete genome sequence of the green alga Chloropicon roscoffensis RCC1871.</title>
        <authorList>
            <person name="Lemieux C."/>
            <person name="Pombert J.-F."/>
            <person name="Otis C."/>
            <person name="Turmel M."/>
        </authorList>
    </citation>
    <scope>NUCLEOTIDE SEQUENCE [LARGE SCALE GENOMIC DNA]</scope>
    <source>
        <strain evidence="3 4">RCC1871</strain>
    </source>
</reference>
<dbReference type="Proteomes" id="UP001472866">
    <property type="component" value="Chromosome 07"/>
</dbReference>
<dbReference type="AlphaFoldDB" id="A0AAX4PB23"/>
<protein>
    <submittedName>
        <fullName evidence="3">Uncharacterized protein</fullName>
    </submittedName>
</protein>
<evidence type="ECO:0000256" key="2">
    <source>
        <dbReference type="SAM" id="MobiDB-lite"/>
    </source>
</evidence>
<feature type="coiled-coil region" evidence="1">
    <location>
        <begin position="112"/>
        <end position="167"/>
    </location>
</feature>
<name>A0AAX4PB23_9CHLO</name>
<feature type="coiled-coil region" evidence="1">
    <location>
        <begin position="350"/>
        <end position="384"/>
    </location>
</feature>
<gene>
    <name evidence="3" type="ORF">HKI87_07g47460</name>
</gene>
<sequence>MGDISYIPVAVWPPEGDHQDLNSPRAAEKKGGRVMFDESSARRESGGNLYMDAKHMLQDASLDHFAGDGEDMGTADSALLFELRTRNRELLRAVYREEERRKGVEVEKNRESERVKDESTQLQRKLNGAKEKNSGLMKQLKARDQTIAEVRGELAGLKDKMQQEFKKSQTGWNIVSKNLALIQKMRKKDNDMKRLRMTDKMSRVMLERDAVSALEKLKPLEQKNIELLYENGLYKSRKSKLVKKMSELKGEVEKQKNNAGRWEEAVRSADKEIELKTDELSEKTLDIQTLKEEKNDLLGDLKSTTDQLQSTTSEFERLSHDFEMLTAKEKTLGANYGSLTDLYNRNTTRLAEMDAENGHLKQELADLRGRFEKEQRNQATLRAKHDALLQRYSEMKEHSPMLENIPLTKKNKSALKLRKRAFEREMGELIGNEMPHLFSGRVMSKLILETEKSVEPRGNQT</sequence>